<proteinExistence type="predicted"/>
<dbReference type="OrthoDB" id="3238663at2"/>
<dbReference type="AlphaFoldDB" id="A0A3G9FXC7"/>
<reference evidence="4" key="2">
    <citation type="journal article" date="2017" name="Plant Physiol. Biochem.">
        <title>Differential oxidative and antioxidative response of duckweed Lemna minor toward plant growth promoting/inhibiting bacteria.</title>
        <authorList>
            <person name="Ishizawa H."/>
            <person name="Kuroda M."/>
            <person name="Morikawa M."/>
            <person name="Ike M."/>
        </authorList>
    </citation>
    <scope>NUCLEOTIDE SEQUENCE [LARGE SCALE GENOMIC DNA]</scope>
    <source>
        <strain evidence="4">M6</strain>
    </source>
</reference>
<keyword evidence="1" id="KW-0997">Cell inner membrane</keyword>
<reference evidence="4" key="1">
    <citation type="journal article" date="2017" name="Biotechnol. Biofuels">
        <title>Evaluation of environmental bacterial communities as a factor affecting the growth of duckweed Lemna minor.</title>
        <authorList>
            <person name="Ishizawa H."/>
            <person name="Kuroda M."/>
            <person name="Morikawa M."/>
            <person name="Ike M."/>
        </authorList>
    </citation>
    <scope>NUCLEOTIDE SEQUENCE [LARGE SCALE GENOMIC DNA]</scope>
    <source>
        <strain evidence="4">M6</strain>
    </source>
</reference>
<keyword evidence="1" id="KW-0472">Membrane</keyword>
<feature type="domain" description="Inner membrane component" evidence="2">
    <location>
        <begin position="4"/>
        <end position="54"/>
    </location>
</feature>
<keyword evidence="1" id="KW-0812">Transmembrane</keyword>
<evidence type="ECO:0000313" key="3">
    <source>
        <dbReference type="EMBL" id="BBF79710.1"/>
    </source>
</evidence>
<dbReference type="InterPro" id="IPR052937">
    <property type="entry name" value="Inner_membrane_protein"/>
</dbReference>
<dbReference type="EMBL" id="AP018827">
    <property type="protein sequence ID" value="BBF79710.1"/>
    <property type="molecule type" value="Genomic_DNA"/>
</dbReference>
<comment type="subcellular location">
    <subcellularLocation>
        <location evidence="1">Cell inner membrane</location>
        <topology evidence="1">Multi-pass membrane protein</topology>
    </subcellularLocation>
</comment>
<dbReference type="Pfam" id="PF03733">
    <property type="entry name" value="YccF"/>
    <property type="match status" value="2"/>
</dbReference>
<feature type="transmembrane region" description="Helical" evidence="1">
    <location>
        <begin position="68"/>
        <end position="88"/>
    </location>
</feature>
<dbReference type="GO" id="GO:0005886">
    <property type="term" value="C:plasma membrane"/>
    <property type="evidence" value="ECO:0007669"/>
    <property type="project" value="UniProtKB-SubCell"/>
</dbReference>
<dbReference type="Proteomes" id="UP000278756">
    <property type="component" value="Chromosome 1"/>
</dbReference>
<name>A0A3G9FXC7_9CAUL</name>
<evidence type="ECO:0000256" key="1">
    <source>
        <dbReference type="PIRNR" id="PIRNR028777"/>
    </source>
</evidence>
<protein>
    <recommendedName>
        <fullName evidence="1">Inner membrane protein YccF</fullName>
    </recommendedName>
</protein>
<dbReference type="NCBIfam" id="NF008741">
    <property type="entry name" value="PRK11770.1-3"/>
    <property type="match status" value="1"/>
</dbReference>
<dbReference type="PANTHER" id="PTHR42903:SF1">
    <property type="entry name" value="INNER MEMBRANE PROTEIN YCCF"/>
    <property type="match status" value="1"/>
</dbReference>
<evidence type="ECO:0000259" key="2">
    <source>
        <dbReference type="Pfam" id="PF03733"/>
    </source>
</evidence>
<sequence>MTLILNILWFIFGGFAAGLAWCLGGCLLAITIVGLPWAGAAFRIAGFSFFPFGKAIADRDLMTGQGDLGTGGMGALMNIVWILLGGWYIALGHLVLALAQAVTIIGIPFALKNVQLAWLALAPVGKIVIEKP</sequence>
<keyword evidence="1" id="KW-1003">Cell membrane</keyword>
<keyword evidence="1" id="KW-1133">Transmembrane helix</keyword>
<dbReference type="PANTHER" id="PTHR42903">
    <property type="entry name" value="INNER MEMBRANE PROTEIN YCCF"/>
    <property type="match status" value="1"/>
</dbReference>
<feature type="transmembrane region" description="Helical" evidence="1">
    <location>
        <begin position="7"/>
        <end position="31"/>
    </location>
</feature>
<accession>A0A3G9FXC7</accession>
<evidence type="ECO:0000313" key="4">
    <source>
        <dbReference type="Proteomes" id="UP000278756"/>
    </source>
</evidence>
<dbReference type="InterPro" id="IPR005185">
    <property type="entry name" value="YccF"/>
</dbReference>
<dbReference type="RefSeq" id="WP_126419708.1">
    <property type="nucleotide sequence ID" value="NZ_AP018827.1"/>
</dbReference>
<feature type="domain" description="Inner membrane component" evidence="2">
    <location>
        <begin position="76"/>
        <end position="126"/>
    </location>
</feature>
<gene>
    <name evidence="3" type="ORF">EM6_0280</name>
</gene>
<dbReference type="InterPro" id="IPR031308">
    <property type="entry name" value="UCP028777"/>
</dbReference>
<dbReference type="PIRSF" id="PIRSF028777">
    <property type="entry name" value="UCP028777"/>
    <property type="match status" value="1"/>
</dbReference>
<organism evidence="3 4">
    <name type="scientific">Asticcacaulis excentricus</name>
    <dbReference type="NCBI Taxonomy" id="78587"/>
    <lineage>
        <taxon>Bacteria</taxon>
        <taxon>Pseudomonadati</taxon>
        <taxon>Pseudomonadota</taxon>
        <taxon>Alphaproteobacteria</taxon>
        <taxon>Caulobacterales</taxon>
        <taxon>Caulobacteraceae</taxon>
        <taxon>Asticcacaulis</taxon>
    </lineage>
</organism>